<protein>
    <submittedName>
        <fullName evidence="2">Glycosyltransferase</fullName>
    </submittedName>
</protein>
<accession>A0ABX2TLT3</accession>
<dbReference type="Proteomes" id="UP000584642">
    <property type="component" value="Unassembled WGS sequence"/>
</dbReference>
<name>A0ABX2TLT3_9PROT</name>
<evidence type="ECO:0000313" key="3">
    <source>
        <dbReference type="Proteomes" id="UP000584642"/>
    </source>
</evidence>
<dbReference type="PANTHER" id="PTHR45947">
    <property type="entry name" value="SULFOQUINOVOSYL TRANSFERASE SQD2"/>
    <property type="match status" value="1"/>
</dbReference>
<dbReference type="RefSeq" id="WP_180285944.1">
    <property type="nucleotide sequence ID" value="NZ_JABFDB010000035.1"/>
</dbReference>
<feature type="domain" description="Glycosyltransferase subfamily 4-like N-terminal" evidence="1">
    <location>
        <begin position="24"/>
        <end position="199"/>
    </location>
</feature>
<keyword evidence="3" id="KW-1185">Reference proteome</keyword>
<dbReference type="Gene3D" id="3.40.50.2000">
    <property type="entry name" value="Glycogen Phosphorylase B"/>
    <property type="match status" value="2"/>
</dbReference>
<dbReference type="PANTHER" id="PTHR45947:SF13">
    <property type="entry name" value="TRANSFERASE"/>
    <property type="match status" value="1"/>
</dbReference>
<proteinExistence type="predicted"/>
<dbReference type="SUPFAM" id="SSF53756">
    <property type="entry name" value="UDP-Glycosyltransferase/glycogen phosphorylase"/>
    <property type="match status" value="1"/>
</dbReference>
<organism evidence="2 3">
    <name type="scientific">Azospirillum oleiclasticum</name>
    <dbReference type="NCBI Taxonomy" id="2735135"/>
    <lineage>
        <taxon>Bacteria</taxon>
        <taxon>Pseudomonadati</taxon>
        <taxon>Pseudomonadota</taxon>
        <taxon>Alphaproteobacteria</taxon>
        <taxon>Rhodospirillales</taxon>
        <taxon>Azospirillaceae</taxon>
        <taxon>Azospirillum</taxon>
    </lineage>
</organism>
<sequence>MRVLMLHNFYQQPGGEDESFAAEADVLERHGHTVSRLTLHNDAITGMSHLEVGLRTVWNPAGYRAVADRIREFRPDVMHAQNSFPLLSPAVVHAARRAGVPVVMSVRNYRLFCVGATFFRDGKPCEDCLGRTLPIPGVRHGCYRGSKLGSASVALMLATHRALGTWTRHVDVFVALSEFTRAKCVESGLPADRVVSKPNFLKSDPGVGDGRGGYALFVGRLAKEKGLGTLLEAWRRLDGSMPLKVVGDGPMDHLLADAPPGVEWLGRRTSAETLELMRGARVLVFPSEWYETFGRVAIEAFACGTPVIAARIGAVAELVEDGRTGLTFTPGDADDLADKVRRMQADGEAYALLRRNARAEYERHYTAERNYRLLTAIYDRALAGRGRVAVPAAAV</sequence>
<comment type="caution">
    <text evidence="2">The sequence shown here is derived from an EMBL/GenBank/DDBJ whole genome shotgun (WGS) entry which is preliminary data.</text>
</comment>
<gene>
    <name evidence="2" type="ORF">HND93_31085</name>
</gene>
<reference evidence="2 3" key="1">
    <citation type="submission" date="2020-05" db="EMBL/GenBank/DDBJ databases">
        <title>Azospirillum oleiclasticum sp. nov, a nitrogen-fixing and heavy crude oil-emulsifying bacterium isolated from the crude oil of Yumen Oilfield.</title>
        <authorList>
            <person name="Wu D."/>
            <person name="Cai M."/>
            <person name="Zhang X."/>
        </authorList>
    </citation>
    <scope>NUCLEOTIDE SEQUENCE [LARGE SCALE GENOMIC DNA]</scope>
    <source>
        <strain evidence="2 3">ROY-1-1-2</strain>
    </source>
</reference>
<dbReference type="Pfam" id="PF13692">
    <property type="entry name" value="Glyco_trans_1_4"/>
    <property type="match status" value="1"/>
</dbReference>
<evidence type="ECO:0000259" key="1">
    <source>
        <dbReference type="Pfam" id="PF13579"/>
    </source>
</evidence>
<dbReference type="InterPro" id="IPR028098">
    <property type="entry name" value="Glyco_trans_4-like_N"/>
</dbReference>
<dbReference type="Pfam" id="PF13579">
    <property type="entry name" value="Glyco_trans_4_4"/>
    <property type="match status" value="1"/>
</dbReference>
<dbReference type="InterPro" id="IPR050194">
    <property type="entry name" value="Glycosyltransferase_grp1"/>
</dbReference>
<evidence type="ECO:0000313" key="2">
    <source>
        <dbReference type="EMBL" id="NYZ24172.1"/>
    </source>
</evidence>
<dbReference type="EMBL" id="JABFDB010000035">
    <property type="protein sequence ID" value="NYZ24172.1"/>
    <property type="molecule type" value="Genomic_DNA"/>
</dbReference>